<evidence type="ECO:0000313" key="2">
    <source>
        <dbReference type="Proteomes" id="UP000054477"/>
    </source>
</evidence>
<reference evidence="1 2" key="1">
    <citation type="submission" date="2014-04" db="EMBL/GenBank/DDBJ databases">
        <authorList>
            <consortium name="DOE Joint Genome Institute"/>
            <person name="Kuo A."/>
            <person name="Kohler A."/>
            <person name="Nagy L.G."/>
            <person name="Floudas D."/>
            <person name="Copeland A."/>
            <person name="Barry K.W."/>
            <person name="Cichocki N."/>
            <person name="Veneault-Fourrey C."/>
            <person name="LaButti K."/>
            <person name="Lindquist E.A."/>
            <person name="Lipzen A."/>
            <person name="Lundell T."/>
            <person name="Morin E."/>
            <person name="Murat C."/>
            <person name="Sun H."/>
            <person name="Tunlid A."/>
            <person name="Henrissat B."/>
            <person name="Grigoriev I.V."/>
            <person name="Hibbett D.S."/>
            <person name="Martin F."/>
            <person name="Nordberg H.P."/>
            <person name="Cantor M.N."/>
            <person name="Hua S.X."/>
        </authorList>
    </citation>
    <scope>NUCLEOTIDE SEQUENCE [LARGE SCALE GENOMIC DNA]</scope>
    <source>
        <strain evidence="1 2">LaAM-08-1</strain>
    </source>
</reference>
<organism evidence="1 2">
    <name type="scientific">Laccaria amethystina LaAM-08-1</name>
    <dbReference type="NCBI Taxonomy" id="1095629"/>
    <lineage>
        <taxon>Eukaryota</taxon>
        <taxon>Fungi</taxon>
        <taxon>Dikarya</taxon>
        <taxon>Basidiomycota</taxon>
        <taxon>Agaricomycotina</taxon>
        <taxon>Agaricomycetes</taxon>
        <taxon>Agaricomycetidae</taxon>
        <taxon>Agaricales</taxon>
        <taxon>Agaricineae</taxon>
        <taxon>Hydnangiaceae</taxon>
        <taxon>Laccaria</taxon>
    </lineage>
</organism>
<evidence type="ECO:0000313" key="1">
    <source>
        <dbReference type="EMBL" id="KIJ97333.1"/>
    </source>
</evidence>
<dbReference type="HOGENOM" id="CLU_2197380_0_0_1"/>
<protein>
    <submittedName>
        <fullName evidence="1">Uncharacterized protein</fullName>
    </submittedName>
</protein>
<proteinExistence type="predicted"/>
<reference evidence="2" key="2">
    <citation type="submission" date="2015-01" db="EMBL/GenBank/DDBJ databases">
        <title>Evolutionary Origins and Diversification of the Mycorrhizal Mutualists.</title>
        <authorList>
            <consortium name="DOE Joint Genome Institute"/>
            <consortium name="Mycorrhizal Genomics Consortium"/>
            <person name="Kohler A."/>
            <person name="Kuo A."/>
            <person name="Nagy L.G."/>
            <person name="Floudas D."/>
            <person name="Copeland A."/>
            <person name="Barry K.W."/>
            <person name="Cichocki N."/>
            <person name="Veneault-Fourrey C."/>
            <person name="LaButti K."/>
            <person name="Lindquist E.A."/>
            <person name="Lipzen A."/>
            <person name="Lundell T."/>
            <person name="Morin E."/>
            <person name="Murat C."/>
            <person name="Riley R."/>
            <person name="Ohm R."/>
            <person name="Sun H."/>
            <person name="Tunlid A."/>
            <person name="Henrissat B."/>
            <person name="Grigoriev I.V."/>
            <person name="Hibbett D.S."/>
            <person name="Martin F."/>
        </authorList>
    </citation>
    <scope>NUCLEOTIDE SEQUENCE [LARGE SCALE GENOMIC DNA]</scope>
    <source>
        <strain evidence="2">LaAM-08-1</strain>
    </source>
</reference>
<dbReference type="AlphaFoldDB" id="A0A0C9X7I9"/>
<accession>A0A0C9X7I9</accession>
<sequence>MSRECRAFSDFLERSPQLEKLVITDFGASENDILAYLSPVYDRSIHEVLVSSSSVTQRIANIFNKRAGVGPEVTTQPHVEVDDSIRIKFSREMARFVPSSTTSFDAGC</sequence>
<gene>
    <name evidence="1" type="ORF">K443DRAFT_9986</name>
</gene>
<dbReference type="EMBL" id="KN838696">
    <property type="protein sequence ID" value="KIJ97333.1"/>
    <property type="molecule type" value="Genomic_DNA"/>
</dbReference>
<name>A0A0C9X7I9_9AGAR</name>
<keyword evidence="2" id="KW-1185">Reference proteome</keyword>
<dbReference type="Proteomes" id="UP000054477">
    <property type="component" value="Unassembled WGS sequence"/>
</dbReference>